<dbReference type="InterPro" id="IPR006015">
    <property type="entry name" value="Universal_stress_UspA"/>
</dbReference>
<evidence type="ECO:0000256" key="2">
    <source>
        <dbReference type="SAM" id="MobiDB-lite"/>
    </source>
</evidence>
<dbReference type="EMBL" id="JBDXMX010000003">
    <property type="protein sequence ID" value="MEO9247847.1"/>
    <property type="molecule type" value="Genomic_DNA"/>
</dbReference>
<dbReference type="InterPro" id="IPR014729">
    <property type="entry name" value="Rossmann-like_a/b/a_fold"/>
</dbReference>
<organism evidence="4 5">
    <name type="scientific">Citricoccus nitrophenolicus</name>
    <dbReference type="NCBI Taxonomy" id="863575"/>
    <lineage>
        <taxon>Bacteria</taxon>
        <taxon>Bacillati</taxon>
        <taxon>Actinomycetota</taxon>
        <taxon>Actinomycetes</taxon>
        <taxon>Micrococcales</taxon>
        <taxon>Micrococcaceae</taxon>
        <taxon>Citricoccus</taxon>
    </lineage>
</organism>
<proteinExistence type="inferred from homology"/>
<dbReference type="RefSeq" id="WP_347920484.1">
    <property type="nucleotide sequence ID" value="NZ_JBDXMX010000003.1"/>
</dbReference>
<feature type="domain" description="UspA" evidence="3">
    <location>
        <begin position="2"/>
        <end position="133"/>
    </location>
</feature>
<name>A0ABV0II79_9MICC</name>
<evidence type="ECO:0000313" key="5">
    <source>
        <dbReference type="Proteomes" id="UP001484097"/>
    </source>
</evidence>
<comment type="caution">
    <text evidence="4">The sequence shown here is derived from an EMBL/GenBank/DDBJ whole genome shotgun (WGS) entry which is preliminary data.</text>
</comment>
<protein>
    <submittedName>
        <fullName evidence="4">Universal stress protein</fullName>
    </submittedName>
</protein>
<comment type="similarity">
    <text evidence="1">Belongs to the universal stress protein A family.</text>
</comment>
<feature type="compositionally biased region" description="Low complexity" evidence="2">
    <location>
        <begin position="39"/>
        <end position="56"/>
    </location>
</feature>
<sequence>MNIVVGLTATPESQAATYAAIDEAALRGAGVVLFPDPAGPAQQAGNDAGPPAAAATPDPEVVRYARDHGVTVTVGELPEGADLGDALIDASYQEDTAMVVIGLRRRSPVGKLFLGSTSQRVLLEAGCPVHAVKVRVGPRR</sequence>
<dbReference type="CDD" id="cd00293">
    <property type="entry name" value="USP-like"/>
    <property type="match status" value="1"/>
</dbReference>
<reference evidence="4 5" key="1">
    <citation type="submission" date="2024-05" db="EMBL/GenBank/DDBJ databases">
        <authorList>
            <person name="Yi C."/>
        </authorList>
    </citation>
    <scope>NUCLEOTIDE SEQUENCE [LARGE SCALE GENOMIC DNA]</scope>
    <source>
        <strain evidence="4 5">XS13</strain>
    </source>
</reference>
<dbReference type="SUPFAM" id="SSF52402">
    <property type="entry name" value="Adenine nucleotide alpha hydrolases-like"/>
    <property type="match status" value="1"/>
</dbReference>
<dbReference type="Gene3D" id="3.40.50.620">
    <property type="entry name" value="HUPs"/>
    <property type="match status" value="1"/>
</dbReference>
<keyword evidence="5" id="KW-1185">Reference proteome</keyword>
<gene>
    <name evidence="4" type="ORF">ABDK96_09155</name>
</gene>
<evidence type="ECO:0000313" key="4">
    <source>
        <dbReference type="EMBL" id="MEO9247847.1"/>
    </source>
</evidence>
<evidence type="ECO:0000256" key="1">
    <source>
        <dbReference type="ARBA" id="ARBA00008791"/>
    </source>
</evidence>
<dbReference type="InterPro" id="IPR006016">
    <property type="entry name" value="UspA"/>
</dbReference>
<dbReference type="Pfam" id="PF00582">
    <property type="entry name" value="Usp"/>
    <property type="match status" value="1"/>
</dbReference>
<dbReference type="PRINTS" id="PR01438">
    <property type="entry name" value="UNVRSLSTRESS"/>
</dbReference>
<accession>A0ABV0II79</accession>
<feature type="region of interest" description="Disordered" evidence="2">
    <location>
        <begin position="37"/>
        <end position="56"/>
    </location>
</feature>
<dbReference type="Proteomes" id="UP001484097">
    <property type="component" value="Unassembled WGS sequence"/>
</dbReference>
<evidence type="ECO:0000259" key="3">
    <source>
        <dbReference type="Pfam" id="PF00582"/>
    </source>
</evidence>